<evidence type="ECO:0000256" key="7">
    <source>
        <dbReference type="SAM" id="MobiDB-lite"/>
    </source>
</evidence>
<organism evidence="9 10">
    <name type="scientific">Plutella xylostella</name>
    <name type="common">Diamondback moth</name>
    <name type="synonym">Plutella maculipennis</name>
    <dbReference type="NCBI Taxonomy" id="51655"/>
    <lineage>
        <taxon>Eukaryota</taxon>
        <taxon>Metazoa</taxon>
        <taxon>Ecdysozoa</taxon>
        <taxon>Arthropoda</taxon>
        <taxon>Hexapoda</taxon>
        <taxon>Insecta</taxon>
        <taxon>Pterygota</taxon>
        <taxon>Neoptera</taxon>
        <taxon>Endopterygota</taxon>
        <taxon>Lepidoptera</taxon>
        <taxon>Glossata</taxon>
        <taxon>Ditrysia</taxon>
        <taxon>Yponomeutoidea</taxon>
        <taxon>Plutellidae</taxon>
        <taxon>Plutella</taxon>
    </lineage>
</organism>
<evidence type="ECO:0000313" key="9">
    <source>
        <dbReference type="EMBL" id="KAG7302401.1"/>
    </source>
</evidence>
<dbReference type="PANTHER" id="PTHR11988:SF42">
    <property type="entry name" value="PROTEIN GIANT"/>
    <property type="match status" value="1"/>
</dbReference>
<dbReference type="EMBL" id="JAHIBW010000018">
    <property type="protein sequence ID" value="KAG7302401.1"/>
    <property type="molecule type" value="Genomic_DNA"/>
</dbReference>
<name>A0ABQ7QB29_PLUXY</name>
<evidence type="ECO:0000259" key="8">
    <source>
        <dbReference type="PROSITE" id="PS50217"/>
    </source>
</evidence>
<dbReference type="PROSITE" id="PS50217">
    <property type="entry name" value="BZIP"/>
    <property type="match status" value="1"/>
</dbReference>
<feature type="region of interest" description="Disordered" evidence="7">
    <location>
        <begin position="26"/>
        <end position="97"/>
    </location>
</feature>
<dbReference type="SUPFAM" id="SSF57959">
    <property type="entry name" value="Leucine zipper domain"/>
    <property type="match status" value="1"/>
</dbReference>
<comment type="caution">
    <text evidence="9">The sequence shown here is derived from an EMBL/GenBank/DDBJ whole genome shotgun (WGS) entry which is preliminary data.</text>
</comment>
<feature type="coiled-coil region" evidence="6">
    <location>
        <begin position="180"/>
        <end position="207"/>
    </location>
</feature>
<accession>A0ABQ7QB29</accession>
<reference evidence="9 10" key="1">
    <citation type="submission" date="2021-06" db="EMBL/GenBank/DDBJ databases">
        <title>A haploid diamondback moth (Plutella xylostella L.) genome assembly resolves 31 chromosomes and identifies a diamide resistance mutation.</title>
        <authorList>
            <person name="Ward C.M."/>
            <person name="Perry K.D."/>
            <person name="Baker G."/>
            <person name="Powis K."/>
            <person name="Heckel D.G."/>
            <person name="Baxter S.W."/>
        </authorList>
    </citation>
    <scope>NUCLEOTIDE SEQUENCE [LARGE SCALE GENOMIC DNA]</scope>
    <source>
        <strain evidence="9 10">LV</strain>
        <tissue evidence="9">Single pupa</tissue>
    </source>
</reference>
<dbReference type="PANTHER" id="PTHR11988">
    <property type="entry name" value="THYROTROPH EMBRYONIC FACTOR RELATED"/>
    <property type="match status" value="1"/>
</dbReference>
<keyword evidence="10" id="KW-1185">Reference proteome</keyword>
<evidence type="ECO:0000313" key="10">
    <source>
        <dbReference type="Proteomes" id="UP000823941"/>
    </source>
</evidence>
<dbReference type="CDD" id="cd14695">
    <property type="entry name" value="bZIP_HLF"/>
    <property type="match status" value="1"/>
</dbReference>
<dbReference type="SMART" id="SM00338">
    <property type="entry name" value="BRLZ"/>
    <property type="match status" value="1"/>
</dbReference>
<dbReference type="InterPro" id="IPR046347">
    <property type="entry name" value="bZIP_sf"/>
</dbReference>
<feature type="compositionally biased region" description="Low complexity" evidence="7">
    <location>
        <begin position="44"/>
        <end position="91"/>
    </location>
</feature>
<keyword evidence="2" id="KW-0805">Transcription regulation</keyword>
<protein>
    <recommendedName>
        <fullName evidence="8">BZIP domain-containing protein</fullName>
    </recommendedName>
</protein>
<dbReference type="Gene3D" id="1.20.5.170">
    <property type="match status" value="1"/>
</dbReference>
<evidence type="ECO:0000256" key="4">
    <source>
        <dbReference type="ARBA" id="ARBA00023163"/>
    </source>
</evidence>
<dbReference type="Pfam" id="PF07716">
    <property type="entry name" value="bZIP_2"/>
    <property type="match status" value="1"/>
</dbReference>
<keyword evidence="4" id="KW-0804">Transcription</keyword>
<feature type="region of interest" description="Disordered" evidence="7">
    <location>
        <begin position="133"/>
        <end position="157"/>
    </location>
</feature>
<keyword evidence="5" id="KW-0539">Nucleus</keyword>
<comment type="subcellular location">
    <subcellularLocation>
        <location evidence="1">Nucleus</location>
    </subcellularLocation>
</comment>
<keyword evidence="6" id="KW-0175">Coiled coil</keyword>
<dbReference type="InterPro" id="IPR004827">
    <property type="entry name" value="bZIP"/>
</dbReference>
<dbReference type="InterPro" id="IPR040223">
    <property type="entry name" value="PAR_bZIP"/>
</dbReference>
<evidence type="ECO:0000256" key="2">
    <source>
        <dbReference type="ARBA" id="ARBA00023015"/>
    </source>
</evidence>
<evidence type="ECO:0000256" key="6">
    <source>
        <dbReference type="SAM" id="Coils"/>
    </source>
</evidence>
<sequence>MSLWTPYDPEQVLDLSKAAAMARVKLEPGLPRSPPAGAGPEPYPLQQYPQYLAGSPLLSPESLRLSTSSYGVSPPASSPDSSSGRHSAGSRPPRPFKAITAALPELGASSDPDPKFAAFRAAMLEAMRARNGGSLTVSNPRMRRSVHRSSDTGEDGDYLERRARNNAAAKRSRDLRKQKEDELAIRVAYLEQQNAELREDLAAAARRPCAGCLHRYNPY</sequence>
<keyword evidence="3" id="KW-0238">DNA-binding</keyword>
<evidence type="ECO:0000256" key="3">
    <source>
        <dbReference type="ARBA" id="ARBA00023125"/>
    </source>
</evidence>
<dbReference type="Proteomes" id="UP000823941">
    <property type="component" value="Chromosome 18"/>
</dbReference>
<gene>
    <name evidence="9" type="ORF">JYU34_013932</name>
</gene>
<feature type="domain" description="BZIP" evidence="8">
    <location>
        <begin position="155"/>
        <end position="207"/>
    </location>
</feature>
<evidence type="ECO:0000256" key="5">
    <source>
        <dbReference type="ARBA" id="ARBA00023242"/>
    </source>
</evidence>
<proteinExistence type="predicted"/>
<evidence type="ECO:0000256" key="1">
    <source>
        <dbReference type="ARBA" id="ARBA00004123"/>
    </source>
</evidence>